<accession>A0ABD2Y704</accession>
<protein>
    <submittedName>
        <fullName evidence="2">Uncharacterized protein</fullName>
    </submittedName>
</protein>
<dbReference type="EMBL" id="JBJUIK010000015">
    <property type="protein sequence ID" value="KAL3502059.1"/>
    <property type="molecule type" value="Genomic_DNA"/>
</dbReference>
<evidence type="ECO:0000313" key="3">
    <source>
        <dbReference type="Proteomes" id="UP001630127"/>
    </source>
</evidence>
<keyword evidence="1" id="KW-0175">Coiled coil</keyword>
<proteinExistence type="predicted"/>
<sequence>MGELMKISDQASKNLEIAHMEVESHKAEVEKLRTTLAKQKVTQSILPHHSAEVIEQAQSSKILYLHSTFSCPFSMDFQVDIIVTSRNPSFLGPGS</sequence>
<evidence type="ECO:0000313" key="2">
    <source>
        <dbReference type="EMBL" id="KAL3502059.1"/>
    </source>
</evidence>
<reference evidence="2 3" key="1">
    <citation type="submission" date="2024-11" db="EMBL/GenBank/DDBJ databases">
        <title>A near-complete genome assembly of Cinchona calisaya.</title>
        <authorList>
            <person name="Lian D.C."/>
            <person name="Zhao X.W."/>
            <person name="Wei L."/>
        </authorList>
    </citation>
    <scope>NUCLEOTIDE SEQUENCE [LARGE SCALE GENOMIC DNA]</scope>
    <source>
        <tissue evidence="2">Nenye</tissue>
    </source>
</reference>
<comment type="caution">
    <text evidence="2">The sequence shown here is derived from an EMBL/GenBank/DDBJ whole genome shotgun (WGS) entry which is preliminary data.</text>
</comment>
<organism evidence="2 3">
    <name type="scientific">Cinchona calisaya</name>
    <dbReference type="NCBI Taxonomy" id="153742"/>
    <lineage>
        <taxon>Eukaryota</taxon>
        <taxon>Viridiplantae</taxon>
        <taxon>Streptophyta</taxon>
        <taxon>Embryophyta</taxon>
        <taxon>Tracheophyta</taxon>
        <taxon>Spermatophyta</taxon>
        <taxon>Magnoliopsida</taxon>
        <taxon>eudicotyledons</taxon>
        <taxon>Gunneridae</taxon>
        <taxon>Pentapetalae</taxon>
        <taxon>asterids</taxon>
        <taxon>lamiids</taxon>
        <taxon>Gentianales</taxon>
        <taxon>Rubiaceae</taxon>
        <taxon>Cinchonoideae</taxon>
        <taxon>Cinchoneae</taxon>
        <taxon>Cinchona</taxon>
    </lineage>
</organism>
<name>A0ABD2Y704_9GENT</name>
<dbReference type="AlphaFoldDB" id="A0ABD2Y704"/>
<dbReference type="Proteomes" id="UP001630127">
    <property type="component" value="Unassembled WGS sequence"/>
</dbReference>
<evidence type="ECO:0000256" key="1">
    <source>
        <dbReference type="SAM" id="Coils"/>
    </source>
</evidence>
<feature type="coiled-coil region" evidence="1">
    <location>
        <begin position="15"/>
        <end position="42"/>
    </location>
</feature>
<gene>
    <name evidence="2" type="ORF">ACH5RR_036508</name>
</gene>
<keyword evidence="3" id="KW-1185">Reference proteome</keyword>